<evidence type="ECO:0000256" key="10">
    <source>
        <dbReference type="SAM" id="MobiDB-lite"/>
    </source>
</evidence>
<feature type="compositionally biased region" description="Polar residues" evidence="10">
    <location>
        <begin position="486"/>
        <end position="497"/>
    </location>
</feature>
<feature type="compositionally biased region" description="Basic and acidic residues" evidence="10">
    <location>
        <begin position="88"/>
        <end position="98"/>
    </location>
</feature>
<dbReference type="STRING" id="196109.A0A136IYY1"/>
<dbReference type="EC" id="3.2.1.-" evidence="9"/>
<keyword evidence="9" id="KW-0326">Glycosidase</keyword>
<accession>A0A136IYY1</accession>
<name>A0A136IYY1_9PEZI</name>
<dbReference type="InterPro" id="IPR012341">
    <property type="entry name" value="6hp_glycosidase-like_sf"/>
</dbReference>
<evidence type="ECO:0000256" key="6">
    <source>
        <dbReference type="PIRSR" id="PIRSR601382-1"/>
    </source>
</evidence>
<comment type="cofactor">
    <cofactor evidence="1 7">
        <name>Ca(2+)</name>
        <dbReference type="ChEBI" id="CHEBI:29108"/>
    </cofactor>
</comment>
<dbReference type="EMBL" id="KQ964253">
    <property type="protein sequence ID" value="KXJ90200.1"/>
    <property type="molecule type" value="Genomic_DNA"/>
</dbReference>
<evidence type="ECO:0000256" key="5">
    <source>
        <dbReference type="ARBA" id="ARBA00023157"/>
    </source>
</evidence>
<organism evidence="11 12">
    <name type="scientific">Microdochium bolleyi</name>
    <dbReference type="NCBI Taxonomy" id="196109"/>
    <lineage>
        <taxon>Eukaryota</taxon>
        <taxon>Fungi</taxon>
        <taxon>Dikarya</taxon>
        <taxon>Ascomycota</taxon>
        <taxon>Pezizomycotina</taxon>
        <taxon>Sordariomycetes</taxon>
        <taxon>Xylariomycetidae</taxon>
        <taxon>Xylariales</taxon>
        <taxon>Microdochiaceae</taxon>
        <taxon>Microdochium</taxon>
    </lineage>
</organism>
<evidence type="ECO:0000256" key="8">
    <source>
        <dbReference type="PIRSR" id="PIRSR601382-3"/>
    </source>
</evidence>
<feature type="compositionally biased region" description="Polar residues" evidence="10">
    <location>
        <begin position="114"/>
        <end position="132"/>
    </location>
</feature>
<reference evidence="12" key="1">
    <citation type="submission" date="2016-02" db="EMBL/GenBank/DDBJ databases">
        <title>Draft genome sequence of Microdochium bolleyi, a fungal endophyte of beachgrass.</title>
        <authorList>
            <consortium name="DOE Joint Genome Institute"/>
            <person name="David A.S."/>
            <person name="May G."/>
            <person name="Haridas S."/>
            <person name="Lim J."/>
            <person name="Wang M."/>
            <person name="Labutti K."/>
            <person name="Lipzen A."/>
            <person name="Barry K."/>
            <person name="Grigoriev I.V."/>
        </authorList>
    </citation>
    <scope>NUCLEOTIDE SEQUENCE [LARGE SCALE GENOMIC DNA]</scope>
    <source>
        <strain evidence="12">J235TASD1</strain>
    </source>
</reference>
<dbReference type="Proteomes" id="UP000070501">
    <property type="component" value="Unassembled WGS sequence"/>
</dbReference>
<feature type="active site" evidence="6">
    <location>
        <position position="890"/>
    </location>
</feature>
<dbReference type="PRINTS" id="PR00747">
    <property type="entry name" value="GLYHDRLASE47"/>
</dbReference>
<feature type="binding site" evidence="7">
    <location>
        <position position="976"/>
    </location>
    <ligand>
        <name>Ca(2+)</name>
        <dbReference type="ChEBI" id="CHEBI:29108"/>
    </ligand>
</feature>
<comment type="pathway">
    <text evidence="2">Protein modification; protein glycosylation.</text>
</comment>
<dbReference type="PANTHER" id="PTHR11742">
    <property type="entry name" value="MANNOSYL-OLIGOSACCHARIDE ALPHA-1,2-MANNOSIDASE-RELATED"/>
    <property type="match status" value="1"/>
</dbReference>
<feature type="disulfide bond" evidence="8">
    <location>
        <begin position="669"/>
        <end position="698"/>
    </location>
</feature>
<feature type="active site" description="Proton donor" evidence="6">
    <location>
        <position position="338"/>
    </location>
</feature>
<evidence type="ECO:0000313" key="11">
    <source>
        <dbReference type="EMBL" id="KXJ90200.1"/>
    </source>
</evidence>
<keyword evidence="5 8" id="KW-1015">Disulfide bond</keyword>
<dbReference type="PANTHER" id="PTHR11742:SF103">
    <property type="entry name" value="ENDOPLASMIC RETICULUM MANNOSIDASE MNL2-RELATED"/>
    <property type="match status" value="1"/>
</dbReference>
<gene>
    <name evidence="11" type="ORF">Micbo1qcDRAFT_234821</name>
</gene>
<dbReference type="InterPro" id="IPR050749">
    <property type="entry name" value="Glycosyl_Hydrolase_47"/>
</dbReference>
<feature type="region of interest" description="Disordered" evidence="10">
    <location>
        <begin position="480"/>
        <end position="501"/>
    </location>
</feature>
<feature type="region of interest" description="Disordered" evidence="10">
    <location>
        <begin position="35"/>
        <end position="213"/>
    </location>
</feature>
<feature type="region of interest" description="Disordered" evidence="10">
    <location>
        <begin position="519"/>
        <end position="545"/>
    </location>
</feature>
<sequence length="985" mass="108825">MRGFRRYRAFVAFAAIALFILYRVSFSSEDPWDRFKNVGSTAGSRPVDKAPPPKAPPSNHGTSDHAPLAGGSTNLRPDVKQPSPPKPAIEDDPRKPKIPDLTGVASNDGHADTYNPSSAVTPGKSTSDSHSPNAAAAADDDDDDHSSLINQKPTGGDKPSTGTAHDDTLNIPDRILDQGSHHDAVNHGSLGDSYSEGAGHANKPKQDHWKKPSQHFPIPTESIAPLPTGKPVNIPTIQFAFGKETPEVQKVREARLAKVRAEAVRAWKGYRKYAFGHDELSPVTKKYRDPFCGWAATLVDSLDTLWIMGLKDEFEEAVKAVAEIDFTTTPKTEIPVFETTIRYLGGLLAAYDVSGGKTVSTHKVLLDKAVELAEILMGVFDTPNHMPILFYNWRPAAMERAKRASSSVNLAELGSLSMEFTRLAQLTKENKYYDAIDRITNALQEWQNRGTTLAGIFPDSVDAAGCNRTAEAERISAMQNEAAGRAQQSTPKSSTYLENAKGRAHAKGFSVDEGDLAVTSHNHQDPVPGESYLGGSQNNVEGKGSSNLVRRTNYAAETWDPSMGLSLGSGSELDCIPQGLTPGGFSESYGMGGGQDSTYEYFPKQYLLLGGLESKYKTMHQKVAAAVKKWLLFRPMVPDRDLLFSAKVTTRGHPVDDARTEYEVSHLTCFLGGMFGMAGKIFNEPDDVEIAKRLTDGCVWAYESMPSGIMPEGAYVVPCTNVKKCAFNETLWWQALDPLAATRDAQLDDYYKRVEELKALRAQRGHATDEEEQGTHKFRVSHASSKDEKWAKARPDDSAGSDNDTNHFKRAALPPPTPEKNTDRTALSSFNQNSPLGATSDDEDEQIPLDMTLPARPQSHKEYVQDRIANEKLPPGFTDIRFSSYILRPEAIESVWYMYRITGDTTWQDKGWKMFEAIIRHTQTEAGHSAIHDVMRSNPDKKDEMESFWLAETLKYFFLLYSTPDVISLDEWVLNTEAHPFRRPS</sequence>
<dbReference type="AlphaFoldDB" id="A0A136IYY1"/>
<feature type="compositionally biased region" description="Polar residues" evidence="10">
    <location>
        <begin position="534"/>
        <end position="545"/>
    </location>
</feature>
<comment type="similarity">
    <text evidence="3 9">Belongs to the glycosyl hydrolase 47 family.</text>
</comment>
<feature type="compositionally biased region" description="Basic and acidic residues" evidence="10">
    <location>
        <begin position="164"/>
        <end position="185"/>
    </location>
</feature>
<evidence type="ECO:0000256" key="9">
    <source>
        <dbReference type="RuleBase" id="RU361193"/>
    </source>
</evidence>
<dbReference type="InParanoid" id="A0A136IYY1"/>
<dbReference type="GO" id="GO:0004571">
    <property type="term" value="F:mannosyl-oligosaccharide 1,2-alpha-mannosidase activity"/>
    <property type="evidence" value="ECO:0007669"/>
    <property type="project" value="InterPro"/>
</dbReference>
<keyword evidence="4 9" id="KW-0378">Hydrolase</keyword>
<dbReference type="GO" id="GO:0036503">
    <property type="term" value="P:ERAD pathway"/>
    <property type="evidence" value="ECO:0007669"/>
    <property type="project" value="UniProtKB-ARBA"/>
</dbReference>
<dbReference type="OrthoDB" id="8118055at2759"/>
<dbReference type="Gene3D" id="1.50.10.10">
    <property type="match status" value="3"/>
</dbReference>
<keyword evidence="7" id="KW-0106">Calcium</keyword>
<feature type="region of interest" description="Disordered" evidence="10">
    <location>
        <begin position="762"/>
        <end position="845"/>
    </location>
</feature>
<proteinExistence type="inferred from homology"/>
<evidence type="ECO:0000256" key="7">
    <source>
        <dbReference type="PIRSR" id="PIRSR601382-2"/>
    </source>
</evidence>
<keyword evidence="7" id="KW-0479">Metal-binding</keyword>
<feature type="compositionally biased region" description="Polar residues" evidence="10">
    <location>
        <begin position="824"/>
        <end position="837"/>
    </location>
</feature>
<evidence type="ECO:0000256" key="3">
    <source>
        <dbReference type="ARBA" id="ARBA00007658"/>
    </source>
</evidence>
<evidence type="ECO:0000313" key="12">
    <source>
        <dbReference type="Proteomes" id="UP000070501"/>
    </source>
</evidence>
<feature type="active site" evidence="6">
    <location>
        <position position="596"/>
    </location>
</feature>
<evidence type="ECO:0000256" key="2">
    <source>
        <dbReference type="ARBA" id="ARBA00004922"/>
    </source>
</evidence>
<dbReference type="Pfam" id="PF01532">
    <property type="entry name" value="Glyco_hydro_47"/>
    <property type="match status" value="1"/>
</dbReference>
<dbReference type="GO" id="GO:0005509">
    <property type="term" value="F:calcium ion binding"/>
    <property type="evidence" value="ECO:0007669"/>
    <property type="project" value="InterPro"/>
</dbReference>
<dbReference type="InterPro" id="IPR001382">
    <property type="entry name" value="Glyco_hydro_47"/>
</dbReference>
<keyword evidence="12" id="KW-1185">Reference proteome</keyword>
<evidence type="ECO:0000256" key="4">
    <source>
        <dbReference type="ARBA" id="ARBA00022801"/>
    </source>
</evidence>
<dbReference type="UniPathway" id="UPA00378"/>
<dbReference type="InterPro" id="IPR036026">
    <property type="entry name" value="Seven-hairpin_glycosidases"/>
</dbReference>
<feature type="active site" description="Proton donor" evidence="6">
    <location>
        <position position="712"/>
    </location>
</feature>
<dbReference type="GO" id="GO:0016020">
    <property type="term" value="C:membrane"/>
    <property type="evidence" value="ECO:0007669"/>
    <property type="project" value="InterPro"/>
</dbReference>
<dbReference type="SUPFAM" id="SSF48225">
    <property type="entry name" value="Seven-hairpin glycosidases"/>
    <property type="match status" value="1"/>
</dbReference>
<dbReference type="GO" id="GO:0005975">
    <property type="term" value="P:carbohydrate metabolic process"/>
    <property type="evidence" value="ECO:0007669"/>
    <property type="project" value="InterPro"/>
</dbReference>
<evidence type="ECO:0000256" key="1">
    <source>
        <dbReference type="ARBA" id="ARBA00001913"/>
    </source>
</evidence>
<dbReference type="GO" id="GO:0005783">
    <property type="term" value="C:endoplasmic reticulum"/>
    <property type="evidence" value="ECO:0007669"/>
    <property type="project" value="TreeGrafter"/>
</dbReference>
<feature type="compositionally biased region" description="Basic and acidic residues" evidence="10">
    <location>
        <begin position="784"/>
        <end position="797"/>
    </location>
</feature>
<protein>
    <recommendedName>
        <fullName evidence="9">alpha-1,2-Mannosidase</fullName>
        <ecNumber evidence="9">3.2.1.-</ecNumber>
    </recommendedName>
</protein>